<dbReference type="SMART" id="SM00355">
    <property type="entry name" value="ZnF_C2H2"/>
    <property type="match status" value="3"/>
</dbReference>
<accession>A0A8J5QM74</accession>
<keyword evidence="1" id="KW-0479">Metal-binding</keyword>
<protein>
    <recommendedName>
        <fullName evidence="2">C2H2-type domain-containing protein</fullName>
    </recommendedName>
</protein>
<keyword evidence="1" id="KW-0863">Zinc-finger</keyword>
<evidence type="ECO:0000313" key="4">
    <source>
        <dbReference type="Proteomes" id="UP000694255"/>
    </source>
</evidence>
<dbReference type="InterPro" id="IPR039258">
    <property type="entry name" value="ZNF511"/>
</dbReference>
<keyword evidence="1" id="KW-0862">Zinc</keyword>
<dbReference type="PROSITE" id="PS00028">
    <property type="entry name" value="ZINC_FINGER_C2H2_1"/>
    <property type="match status" value="2"/>
</dbReference>
<dbReference type="Proteomes" id="UP000694255">
    <property type="component" value="Unassembled WGS sequence"/>
</dbReference>
<dbReference type="RefSeq" id="XP_049265854.1">
    <property type="nucleotide sequence ID" value="XM_049410545.1"/>
</dbReference>
<dbReference type="PANTHER" id="PTHR21354:SF0">
    <property type="entry name" value="ZINC FINGER PROTEIN 511"/>
    <property type="match status" value="1"/>
</dbReference>
<evidence type="ECO:0000313" key="3">
    <source>
        <dbReference type="EMBL" id="KAG7665622.1"/>
    </source>
</evidence>
<reference evidence="3 4" key="1">
    <citation type="journal article" date="2021" name="DNA Res.">
        <title>Genome analysis of Candida subhashii reveals its hybrid nature and dual mitochondrial genome conformations.</title>
        <authorList>
            <person name="Mixao V."/>
            <person name="Hegedusova E."/>
            <person name="Saus E."/>
            <person name="Pryszcz L.P."/>
            <person name="Cillingova A."/>
            <person name="Nosek J."/>
            <person name="Gabaldon T."/>
        </authorList>
    </citation>
    <scope>NUCLEOTIDE SEQUENCE [LARGE SCALE GENOMIC DNA]</scope>
    <source>
        <strain evidence="3 4">CBS 10753</strain>
    </source>
</reference>
<dbReference type="EMBL" id="JAGSYN010000048">
    <property type="protein sequence ID" value="KAG7665622.1"/>
    <property type="molecule type" value="Genomic_DNA"/>
</dbReference>
<dbReference type="PANTHER" id="PTHR21354">
    <property type="entry name" value="ZINC FINGER PROTEIN 511"/>
    <property type="match status" value="1"/>
</dbReference>
<sequence>MSKRPRDEKDDHNNSREQNEGYKPKAITCIYPSCANERFTNYLEYEQHIITHHDYECEECHRQFPSNSILNHHIDENHNPILAIKQEQGEAIYKCFSDTCHQIFHTQEQRQLHMIKTHNYPSEYPFNIINRGI</sequence>
<organism evidence="3 4">
    <name type="scientific">[Candida] subhashii</name>
    <dbReference type="NCBI Taxonomy" id="561895"/>
    <lineage>
        <taxon>Eukaryota</taxon>
        <taxon>Fungi</taxon>
        <taxon>Dikarya</taxon>
        <taxon>Ascomycota</taxon>
        <taxon>Saccharomycotina</taxon>
        <taxon>Pichiomycetes</taxon>
        <taxon>Debaryomycetaceae</taxon>
        <taxon>Spathaspora</taxon>
    </lineage>
</organism>
<dbReference type="GeneID" id="73467629"/>
<dbReference type="AlphaFoldDB" id="A0A8J5QM74"/>
<comment type="caution">
    <text evidence="3">The sequence shown here is derived from an EMBL/GenBank/DDBJ whole genome shotgun (WGS) entry which is preliminary data.</text>
</comment>
<proteinExistence type="predicted"/>
<gene>
    <name evidence="3" type="ORF">J8A68_000828</name>
</gene>
<evidence type="ECO:0000259" key="2">
    <source>
        <dbReference type="PROSITE" id="PS50157"/>
    </source>
</evidence>
<dbReference type="GO" id="GO:0008270">
    <property type="term" value="F:zinc ion binding"/>
    <property type="evidence" value="ECO:0007669"/>
    <property type="project" value="UniProtKB-KW"/>
</dbReference>
<dbReference type="OrthoDB" id="18440at2759"/>
<keyword evidence="4" id="KW-1185">Reference proteome</keyword>
<name>A0A8J5QM74_9ASCO</name>
<dbReference type="InterPro" id="IPR013087">
    <property type="entry name" value="Znf_C2H2_type"/>
</dbReference>
<feature type="domain" description="C2H2-type" evidence="2">
    <location>
        <begin position="55"/>
        <end position="78"/>
    </location>
</feature>
<evidence type="ECO:0000256" key="1">
    <source>
        <dbReference type="PROSITE-ProRule" id="PRU00042"/>
    </source>
</evidence>
<dbReference type="PROSITE" id="PS50157">
    <property type="entry name" value="ZINC_FINGER_C2H2_2"/>
    <property type="match status" value="1"/>
</dbReference>